<dbReference type="EMBL" id="LK052954">
    <property type="protein sequence ID" value="CDR48591.1"/>
    <property type="molecule type" value="Genomic_DNA"/>
</dbReference>
<feature type="domain" description="Uracil-DNA glycosylase-like" evidence="5">
    <location>
        <begin position="126"/>
        <end position="316"/>
    </location>
</feature>
<feature type="region of interest" description="Disordered" evidence="4">
    <location>
        <begin position="248"/>
        <end position="269"/>
    </location>
</feature>
<feature type="region of interest" description="Disordered" evidence="4">
    <location>
        <begin position="1"/>
        <end position="123"/>
    </location>
</feature>
<dbReference type="OrthoDB" id="565731at2759"/>
<dbReference type="InterPro" id="IPR005122">
    <property type="entry name" value="Uracil-DNA_glycosylase-like"/>
</dbReference>
<dbReference type="PANTHER" id="PTHR12159">
    <property type="entry name" value="G/T AND G/U MISMATCH-SPECIFIC DNA GLYCOSYLASE"/>
    <property type="match status" value="1"/>
</dbReference>
<dbReference type="PANTHER" id="PTHR12159:SF9">
    <property type="entry name" value="G_T MISMATCH-SPECIFIC THYMINE DNA GLYCOSYLASE"/>
    <property type="match status" value="1"/>
</dbReference>
<keyword evidence="2" id="KW-0378">Hydrolase</keyword>
<keyword evidence="1" id="KW-0227">DNA damage</keyword>
<name>A0A061BKX3_RHOTO</name>
<sequence>MSAEDAESSPDLPAAPSPAFAAHLDRFRLVSPTSRHPTPPAPVDCTQDPKQEAAKYTPRKAPARSRRQSTGTPPRPDGTSTHFKRGSEDVDAASVDGPSPRKKKKKSARPYADPSQYADLGDNPLPDYLKDGLDLLLCGINPGVKSAQSGFHYANPTNHFWSCLSESGLTDRRLHPSEGPLLPNYGIGSTNLVQRPSAEMSEISNDEMKERVPFLLQKVVRCKPRILAFVGMKICEVVMRYLHNLPKPEVSVSTSSPSSSPSKSRRKAMPKVKIGLQAATISYSPDIKPEDQGTDEARQKTFIWCLPSTSARVVEYQLVDKIKIWKLLKADLDQLKGSSSPSLDWPDGTVDYPAESLFPASSGTLNAGPTGGGAFRVTLVKIEDIKPSLADEVMVVADDCQVASARAVQDE</sequence>
<dbReference type="CDD" id="cd10028">
    <property type="entry name" value="UDG-F2_TDG_MUG"/>
    <property type="match status" value="1"/>
</dbReference>
<dbReference type="SUPFAM" id="SSF52141">
    <property type="entry name" value="Uracil-DNA glycosylase-like"/>
    <property type="match status" value="1"/>
</dbReference>
<evidence type="ECO:0000256" key="2">
    <source>
        <dbReference type="ARBA" id="ARBA00022801"/>
    </source>
</evidence>
<dbReference type="GO" id="GO:0008263">
    <property type="term" value="F:pyrimidine-specific mismatch base pair DNA N-glycosylase activity"/>
    <property type="evidence" value="ECO:0007669"/>
    <property type="project" value="TreeGrafter"/>
</dbReference>
<gene>
    <name evidence="6" type="ORF">RHTO0S_19e00254g</name>
</gene>
<evidence type="ECO:0000256" key="4">
    <source>
        <dbReference type="SAM" id="MobiDB-lite"/>
    </source>
</evidence>
<feature type="compositionally biased region" description="Low complexity" evidence="4">
    <location>
        <begin position="9"/>
        <end position="22"/>
    </location>
</feature>
<keyword evidence="3" id="KW-0234">DNA repair</keyword>
<evidence type="ECO:0000256" key="3">
    <source>
        <dbReference type="ARBA" id="ARBA00023204"/>
    </source>
</evidence>
<dbReference type="InterPro" id="IPR036895">
    <property type="entry name" value="Uracil-DNA_glycosylase-like_sf"/>
</dbReference>
<evidence type="ECO:0000259" key="5">
    <source>
        <dbReference type="Pfam" id="PF03167"/>
    </source>
</evidence>
<dbReference type="AlphaFoldDB" id="A0A061BKX3"/>
<dbReference type="GO" id="GO:0006285">
    <property type="term" value="P:base-excision repair, AP site formation"/>
    <property type="evidence" value="ECO:0007669"/>
    <property type="project" value="InterPro"/>
</dbReference>
<evidence type="ECO:0000256" key="1">
    <source>
        <dbReference type="ARBA" id="ARBA00022763"/>
    </source>
</evidence>
<dbReference type="Pfam" id="PF03167">
    <property type="entry name" value="UDG"/>
    <property type="match status" value="1"/>
</dbReference>
<dbReference type="Gene3D" id="3.40.470.10">
    <property type="entry name" value="Uracil-DNA glycosylase-like domain"/>
    <property type="match status" value="1"/>
</dbReference>
<feature type="compositionally biased region" description="Low complexity" evidence="4">
    <location>
        <begin position="248"/>
        <end position="262"/>
    </location>
</feature>
<protein>
    <submittedName>
        <fullName evidence="6">RHTO0S19e00254g1_1</fullName>
    </submittedName>
</protein>
<feature type="compositionally biased region" description="Basic residues" evidence="4">
    <location>
        <begin position="57"/>
        <end position="67"/>
    </location>
</feature>
<proteinExistence type="predicted"/>
<accession>A0A061BKX3</accession>
<reference evidence="6" key="1">
    <citation type="journal article" date="2014" name="Genome Announc.">
        <title>Draft genome sequence of Rhodosporidium toruloides CECT1137, an oleaginous yeast of biotechnological interest.</title>
        <authorList>
            <person name="Morin N."/>
            <person name="Calcas X."/>
            <person name="Devillers H."/>
            <person name="Durrens P."/>
            <person name="Sherman D.J."/>
            <person name="Nicaud J.-M."/>
            <person name="Neuveglise C."/>
        </authorList>
    </citation>
    <scope>NUCLEOTIDE SEQUENCE</scope>
    <source>
        <strain evidence="6">CECT1137</strain>
    </source>
</reference>
<dbReference type="GO" id="GO:0004844">
    <property type="term" value="F:uracil DNA N-glycosylase activity"/>
    <property type="evidence" value="ECO:0007669"/>
    <property type="project" value="TreeGrafter"/>
</dbReference>
<evidence type="ECO:0000313" key="6">
    <source>
        <dbReference type="EMBL" id="CDR48591.1"/>
    </source>
</evidence>
<organism evidence="6">
    <name type="scientific">Rhodotorula toruloides</name>
    <name type="common">Yeast</name>
    <name type="synonym">Rhodosporidium toruloides</name>
    <dbReference type="NCBI Taxonomy" id="5286"/>
    <lineage>
        <taxon>Eukaryota</taxon>
        <taxon>Fungi</taxon>
        <taxon>Dikarya</taxon>
        <taxon>Basidiomycota</taxon>
        <taxon>Pucciniomycotina</taxon>
        <taxon>Microbotryomycetes</taxon>
        <taxon>Sporidiobolales</taxon>
        <taxon>Sporidiobolaceae</taxon>
        <taxon>Rhodotorula</taxon>
    </lineage>
</organism>
<dbReference type="InterPro" id="IPR015637">
    <property type="entry name" value="MUG/TDG"/>
</dbReference>